<gene>
    <name evidence="2" type="ORF">D5F01_LYC14359</name>
</gene>
<keyword evidence="3" id="KW-1185">Reference proteome</keyword>
<protein>
    <submittedName>
        <fullName evidence="2">Uncharacterized protein</fullName>
    </submittedName>
</protein>
<name>A0A6G0I5F3_LARCR</name>
<proteinExistence type="predicted"/>
<organism evidence="2 3">
    <name type="scientific">Larimichthys crocea</name>
    <name type="common">Large yellow croaker</name>
    <name type="synonym">Pseudosciaena crocea</name>
    <dbReference type="NCBI Taxonomy" id="215358"/>
    <lineage>
        <taxon>Eukaryota</taxon>
        <taxon>Metazoa</taxon>
        <taxon>Chordata</taxon>
        <taxon>Craniata</taxon>
        <taxon>Vertebrata</taxon>
        <taxon>Euteleostomi</taxon>
        <taxon>Actinopterygii</taxon>
        <taxon>Neopterygii</taxon>
        <taxon>Teleostei</taxon>
        <taxon>Neoteleostei</taxon>
        <taxon>Acanthomorphata</taxon>
        <taxon>Eupercaria</taxon>
        <taxon>Sciaenidae</taxon>
        <taxon>Larimichthys</taxon>
    </lineage>
</organism>
<evidence type="ECO:0000256" key="1">
    <source>
        <dbReference type="SAM" id="MobiDB-lite"/>
    </source>
</evidence>
<sequence>MKGGQECCFSLVTWLEDGYLSVATDGAGAVRRGSALPGATGCQVTVHRVRLPDLLRDPGGREEPGWDPSSNNGIIVLTDNRTTQWMFKRDQTLQHTALRENKSSALMQRRSTACFSIEQGAKMQELLKPERPTPGHEGAASKPNANMSRRLCHQTVGPLPARGSGVRLCSLAEFPFRDSSCLGRGRCAGACQLTEEGRACSPDGRSATDSLAAVSQEGPGVTVRHPGNRSTGPRPPSRDKNRQQKTAPPPSSLQAFH</sequence>
<dbReference type="Proteomes" id="UP000424527">
    <property type="component" value="Unassembled WGS sequence"/>
</dbReference>
<evidence type="ECO:0000313" key="2">
    <source>
        <dbReference type="EMBL" id="KAE8286426.1"/>
    </source>
</evidence>
<accession>A0A6G0I5F3</accession>
<feature type="region of interest" description="Disordered" evidence="1">
    <location>
        <begin position="197"/>
        <end position="257"/>
    </location>
</feature>
<dbReference type="EMBL" id="REGW02000014">
    <property type="protein sequence ID" value="KAE8286426.1"/>
    <property type="molecule type" value="Genomic_DNA"/>
</dbReference>
<evidence type="ECO:0000313" key="3">
    <source>
        <dbReference type="Proteomes" id="UP000424527"/>
    </source>
</evidence>
<feature type="region of interest" description="Disordered" evidence="1">
    <location>
        <begin position="128"/>
        <end position="147"/>
    </location>
</feature>
<reference evidence="2 3" key="1">
    <citation type="submission" date="2019-07" db="EMBL/GenBank/DDBJ databases">
        <title>Chromosome genome assembly for large yellow croaker.</title>
        <authorList>
            <person name="Xiao S."/>
        </authorList>
    </citation>
    <scope>NUCLEOTIDE SEQUENCE [LARGE SCALE GENOMIC DNA]</scope>
    <source>
        <strain evidence="2">JMULYC20181020</strain>
        <tissue evidence="2">Muscle</tissue>
    </source>
</reference>
<dbReference type="AlphaFoldDB" id="A0A6G0I5F3"/>
<comment type="caution">
    <text evidence="2">The sequence shown here is derived from an EMBL/GenBank/DDBJ whole genome shotgun (WGS) entry which is preliminary data.</text>
</comment>